<comment type="caution">
    <text evidence="9">The sequence shown here is derived from an EMBL/GenBank/DDBJ whole genome shotgun (WGS) entry which is preliminary data.</text>
</comment>
<dbReference type="GO" id="GO:0022857">
    <property type="term" value="F:transmembrane transporter activity"/>
    <property type="evidence" value="ECO:0007669"/>
    <property type="project" value="InterPro"/>
</dbReference>
<dbReference type="InterPro" id="IPR036259">
    <property type="entry name" value="MFS_trans_sf"/>
</dbReference>
<dbReference type="CDD" id="cd17330">
    <property type="entry name" value="MFS_SLC46_TetA_like"/>
    <property type="match status" value="1"/>
</dbReference>
<keyword evidence="5 7" id="KW-0472">Membrane</keyword>
<evidence type="ECO:0000256" key="5">
    <source>
        <dbReference type="ARBA" id="ARBA00023136"/>
    </source>
</evidence>
<evidence type="ECO:0000256" key="2">
    <source>
        <dbReference type="ARBA" id="ARBA00022448"/>
    </source>
</evidence>
<organism evidence="9 10">
    <name type="scientific">Lepraria neglecta</name>
    <dbReference type="NCBI Taxonomy" id="209136"/>
    <lineage>
        <taxon>Eukaryota</taxon>
        <taxon>Fungi</taxon>
        <taxon>Dikarya</taxon>
        <taxon>Ascomycota</taxon>
        <taxon>Pezizomycotina</taxon>
        <taxon>Lecanoromycetes</taxon>
        <taxon>OSLEUM clade</taxon>
        <taxon>Lecanoromycetidae</taxon>
        <taxon>Lecanorales</taxon>
        <taxon>Lecanorineae</taxon>
        <taxon>Stereocaulaceae</taxon>
        <taxon>Lepraria</taxon>
    </lineage>
</organism>
<feature type="compositionally biased region" description="Acidic residues" evidence="6">
    <location>
        <begin position="559"/>
        <end position="575"/>
    </location>
</feature>
<evidence type="ECO:0000256" key="4">
    <source>
        <dbReference type="ARBA" id="ARBA00022989"/>
    </source>
</evidence>
<evidence type="ECO:0000256" key="6">
    <source>
        <dbReference type="SAM" id="MobiDB-lite"/>
    </source>
</evidence>
<feature type="compositionally biased region" description="Polar residues" evidence="6">
    <location>
        <begin position="610"/>
        <end position="620"/>
    </location>
</feature>
<feature type="transmembrane region" description="Helical" evidence="7">
    <location>
        <begin position="457"/>
        <end position="476"/>
    </location>
</feature>
<evidence type="ECO:0000256" key="7">
    <source>
        <dbReference type="SAM" id="Phobius"/>
    </source>
</evidence>
<keyword evidence="3 7" id="KW-0812">Transmembrane</keyword>
<gene>
    <name evidence="9" type="ORF">OEA41_009540</name>
</gene>
<dbReference type="EMBL" id="JASNWA010000009">
    <property type="protein sequence ID" value="KAK3170154.1"/>
    <property type="molecule type" value="Genomic_DNA"/>
</dbReference>
<feature type="transmembrane region" description="Helical" evidence="7">
    <location>
        <begin position="192"/>
        <end position="215"/>
    </location>
</feature>
<dbReference type="Pfam" id="PF07690">
    <property type="entry name" value="MFS_1"/>
    <property type="match status" value="1"/>
</dbReference>
<feature type="transmembrane region" description="Helical" evidence="7">
    <location>
        <begin position="488"/>
        <end position="510"/>
    </location>
</feature>
<protein>
    <recommendedName>
        <fullName evidence="8">Major facilitator superfamily (MFS) profile domain-containing protein</fullName>
    </recommendedName>
</protein>
<feature type="domain" description="Major facilitator superfamily (MFS) profile" evidence="8">
    <location>
        <begin position="64"/>
        <end position="554"/>
    </location>
</feature>
<feature type="transmembrane region" description="Helical" evidence="7">
    <location>
        <begin position="236"/>
        <end position="258"/>
    </location>
</feature>
<evidence type="ECO:0000256" key="1">
    <source>
        <dbReference type="ARBA" id="ARBA00004141"/>
    </source>
</evidence>
<dbReference type="Proteomes" id="UP001276659">
    <property type="component" value="Unassembled WGS sequence"/>
</dbReference>
<feature type="transmembrane region" description="Helical" evidence="7">
    <location>
        <begin position="399"/>
        <end position="418"/>
    </location>
</feature>
<proteinExistence type="predicted"/>
<feature type="transmembrane region" description="Helical" evidence="7">
    <location>
        <begin position="530"/>
        <end position="550"/>
    </location>
</feature>
<evidence type="ECO:0000313" key="10">
    <source>
        <dbReference type="Proteomes" id="UP001276659"/>
    </source>
</evidence>
<reference evidence="9" key="1">
    <citation type="submission" date="2022-11" db="EMBL/GenBank/DDBJ databases">
        <title>Chromosomal genome sequence assembly and mating type (MAT) locus characterization of the leprose asexual lichenized fungus Lepraria neglecta (Nyl.) Erichsen.</title>
        <authorList>
            <person name="Allen J.L."/>
            <person name="Pfeffer B."/>
        </authorList>
    </citation>
    <scope>NUCLEOTIDE SEQUENCE</scope>
    <source>
        <strain evidence="9">Allen 5258</strain>
    </source>
</reference>
<feature type="transmembrane region" description="Helical" evidence="7">
    <location>
        <begin position="430"/>
        <end position="451"/>
    </location>
</feature>
<dbReference type="GO" id="GO:0016020">
    <property type="term" value="C:membrane"/>
    <property type="evidence" value="ECO:0007669"/>
    <property type="project" value="UniProtKB-SubCell"/>
</dbReference>
<keyword evidence="10" id="KW-1185">Reference proteome</keyword>
<dbReference type="PROSITE" id="PS50850">
    <property type="entry name" value="MFS"/>
    <property type="match status" value="1"/>
</dbReference>
<dbReference type="Gene3D" id="1.20.1250.20">
    <property type="entry name" value="MFS general substrate transporter like domains"/>
    <property type="match status" value="1"/>
</dbReference>
<evidence type="ECO:0000313" key="9">
    <source>
        <dbReference type="EMBL" id="KAK3170154.1"/>
    </source>
</evidence>
<accession>A0AAE0DHV2</accession>
<sequence>MPPLRDSPRYSTTFSHGPGGLVRLLRYWGDWEASGRKRHTTIFYTVSGPEMAKTHKARKLPVQQLTVLALCRFAEPIAFSSVFPYLPEMIESFNVPKNEVSKWAGITSAVFSLSQAATGIAWGRASDRFGRKPVILCAMFCVMCTSLLFGFSRSLSMAIVARALTGASNGNVGIMRTVVAELVPWKELQPRAFSVMPLIWTIGSIFGPGFGGALANPAAKYPNVFGKSRLLRAYPFALPNIVAAGFFVFGLAVGFLFLKETLETKRDGRDYGRVLGKLLLRPFKPTKPKPAKWQHEEEQSSSLLNHSRKSSTTSTGNGIDALEDRKPIPPSPPSYREVFSYQSNLNLLTYSLLALHSVAYDQLLPIFMHYPPQTDRSSNPDVHLPFKFIGGFGIDSDRIGLLFMIYGIVGMFIQFLVFPPVTRRYGVLPCLKVVTAMFPIAYILTPFTALLPTPLTQQIAMFAIMLIKCWAVIFAFPCNTILLTNSAVSLRVLGTLNGVATSISAIGRAAGPAITGWTFTVGVSKGYVILPWWTLASFALLAAITPWWLVEMEGFGGGDDSDDEAEEEISHDDDEQVRSHPVDIGHPPLAEHGEENDEFAIGEGAPLDSQRLSKTVSHSSGAKHFPPLRRMSSPLGQRNNVGPGGSERLSNGLGQSRSGFGAGGSSYN</sequence>
<dbReference type="PANTHER" id="PTHR23504">
    <property type="entry name" value="MAJOR FACILITATOR SUPERFAMILY DOMAIN-CONTAINING PROTEIN 10"/>
    <property type="match status" value="1"/>
</dbReference>
<evidence type="ECO:0000259" key="8">
    <source>
        <dbReference type="PROSITE" id="PS50850"/>
    </source>
</evidence>
<dbReference type="InterPro" id="IPR020846">
    <property type="entry name" value="MFS_dom"/>
</dbReference>
<dbReference type="PANTHER" id="PTHR23504:SF8">
    <property type="entry name" value="TRANSPORTER, PUTATIVE (AFU_ORTHOLOGUE AFUA_1G03730)-RELATED"/>
    <property type="match status" value="1"/>
</dbReference>
<dbReference type="InterPro" id="IPR011701">
    <property type="entry name" value="MFS"/>
</dbReference>
<dbReference type="SUPFAM" id="SSF103473">
    <property type="entry name" value="MFS general substrate transporter"/>
    <property type="match status" value="1"/>
</dbReference>
<comment type="subcellular location">
    <subcellularLocation>
        <location evidence="1">Membrane</location>
        <topology evidence="1">Multi-pass membrane protein</topology>
    </subcellularLocation>
</comment>
<dbReference type="AlphaFoldDB" id="A0AAE0DHV2"/>
<feature type="region of interest" description="Disordered" evidence="6">
    <location>
        <begin position="610"/>
        <end position="668"/>
    </location>
</feature>
<name>A0AAE0DHV2_9LECA</name>
<feature type="region of interest" description="Disordered" evidence="6">
    <location>
        <begin position="286"/>
        <end position="330"/>
    </location>
</feature>
<feature type="region of interest" description="Disordered" evidence="6">
    <location>
        <begin position="559"/>
        <end position="592"/>
    </location>
</feature>
<feature type="transmembrane region" description="Helical" evidence="7">
    <location>
        <begin position="134"/>
        <end position="152"/>
    </location>
</feature>
<evidence type="ECO:0000256" key="3">
    <source>
        <dbReference type="ARBA" id="ARBA00022692"/>
    </source>
</evidence>
<feature type="compositionally biased region" description="Basic and acidic residues" evidence="6">
    <location>
        <begin position="576"/>
        <end position="592"/>
    </location>
</feature>
<keyword evidence="2" id="KW-0813">Transport</keyword>
<feature type="compositionally biased region" description="Polar residues" evidence="6">
    <location>
        <begin position="648"/>
        <end position="658"/>
    </location>
</feature>
<keyword evidence="4 7" id="KW-1133">Transmembrane helix</keyword>